<dbReference type="InterPro" id="IPR036188">
    <property type="entry name" value="FAD/NAD-bd_sf"/>
</dbReference>
<dbReference type="EMBL" id="VIWX01000002">
    <property type="protein sequence ID" value="TWF95279.1"/>
    <property type="molecule type" value="Genomic_DNA"/>
</dbReference>
<keyword evidence="6" id="KW-0560">Oxidoreductase</keyword>
<evidence type="ECO:0000313" key="9">
    <source>
        <dbReference type="EMBL" id="TWF95279.1"/>
    </source>
</evidence>
<dbReference type="OrthoDB" id="5168853at2"/>
<dbReference type="AlphaFoldDB" id="A0A561U7E0"/>
<dbReference type="Pfam" id="PF00743">
    <property type="entry name" value="FMO-like"/>
    <property type="match status" value="1"/>
</dbReference>
<evidence type="ECO:0000256" key="3">
    <source>
        <dbReference type="ARBA" id="ARBA00022630"/>
    </source>
</evidence>
<dbReference type="FunFam" id="3.50.50.60:FF:000228">
    <property type="entry name" value="FAD-containing monooxygenase EthA"/>
    <property type="match status" value="1"/>
</dbReference>
<dbReference type="PANTHER" id="PTHR43872:SF1">
    <property type="entry name" value="MONOOXYGENASE, PUTATIVE (AFU_ORTHOLOGUE AFUA_8G02570)-RELATED"/>
    <property type="match status" value="1"/>
</dbReference>
<feature type="compositionally biased region" description="Polar residues" evidence="8">
    <location>
        <begin position="15"/>
        <end position="24"/>
    </location>
</feature>
<evidence type="ECO:0000313" key="10">
    <source>
        <dbReference type="Proteomes" id="UP000316184"/>
    </source>
</evidence>
<comment type="cofactor">
    <cofactor evidence="1">
        <name>FAD</name>
        <dbReference type="ChEBI" id="CHEBI:57692"/>
    </cofactor>
</comment>
<evidence type="ECO:0000256" key="7">
    <source>
        <dbReference type="ARBA" id="ARBA00023033"/>
    </source>
</evidence>
<evidence type="ECO:0000256" key="6">
    <source>
        <dbReference type="ARBA" id="ARBA00023002"/>
    </source>
</evidence>
<evidence type="ECO:0000256" key="5">
    <source>
        <dbReference type="ARBA" id="ARBA00022857"/>
    </source>
</evidence>
<accession>A0A561U7E0</accession>
<keyword evidence="3" id="KW-0285">Flavoprotein</keyword>
<dbReference type="GO" id="GO:0050660">
    <property type="term" value="F:flavin adenine dinucleotide binding"/>
    <property type="evidence" value="ECO:0007669"/>
    <property type="project" value="InterPro"/>
</dbReference>
<reference evidence="9 10" key="1">
    <citation type="submission" date="2019-06" db="EMBL/GenBank/DDBJ databases">
        <title>Sequencing the genomes of 1000 actinobacteria strains.</title>
        <authorList>
            <person name="Klenk H.-P."/>
        </authorList>
    </citation>
    <scope>NUCLEOTIDE SEQUENCE [LARGE SCALE GENOMIC DNA]</scope>
    <source>
        <strain evidence="9 10">DSM 46699</strain>
    </source>
</reference>
<keyword evidence="4" id="KW-0274">FAD</keyword>
<name>A0A561U7E0_9PSEU</name>
<evidence type="ECO:0000256" key="8">
    <source>
        <dbReference type="SAM" id="MobiDB-lite"/>
    </source>
</evidence>
<gene>
    <name evidence="9" type="ORF">FHU35_12273</name>
</gene>
<feature type="region of interest" description="Disordered" evidence="8">
    <location>
        <begin position="1"/>
        <end position="24"/>
    </location>
</feature>
<dbReference type="SUPFAM" id="SSF51905">
    <property type="entry name" value="FAD/NAD(P)-binding domain"/>
    <property type="match status" value="1"/>
</dbReference>
<comment type="similarity">
    <text evidence="2">Belongs to the FAD-binding monooxygenase family.</text>
</comment>
<dbReference type="Gene3D" id="3.50.50.60">
    <property type="entry name" value="FAD/NAD(P)-binding domain"/>
    <property type="match status" value="3"/>
</dbReference>
<dbReference type="PANTHER" id="PTHR43872">
    <property type="entry name" value="MONOOXYGENASE, PUTATIVE (AFU_ORTHOLOGUE AFUA_8G02570)-RELATED"/>
    <property type="match status" value="1"/>
</dbReference>
<dbReference type="RefSeq" id="WP_145738283.1">
    <property type="nucleotide sequence ID" value="NZ_VIWX01000002.1"/>
</dbReference>
<keyword evidence="5" id="KW-0521">NADP</keyword>
<organism evidence="9 10">
    <name type="scientific">Saccharopolyspora dendranthemae</name>
    <dbReference type="NCBI Taxonomy" id="1181886"/>
    <lineage>
        <taxon>Bacteria</taxon>
        <taxon>Bacillati</taxon>
        <taxon>Actinomycetota</taxon>
        <taxon>Actinomycetes</taxon>
        <taxon>Pseudonocardiales</taxon>
        <taxon>Pseudonocardiaceae</taxon>
        <taxon>Saccharopolyspora</taxon>
    </lineage>
</organism>
<evidence type="ECO:0000256" key="2">
    <source>
        <dbReference type="ARBA" id="ARBA00010139"/>
    </source>
</evidence>
<evidence type="ECO:0000256" key="4">
    <source>
        <dbReference type="ARBA" id="ARBA00022827"/>
    </source>
</evidence>
<evidence type="ECO:0000256" key="1">
    <source>
        <dbReference type="ARBA" id="ARBA00001974"/>
    </source>
</evidence>
<proteinExistence type="inferred from homology"/>
<keyword evidence="10" id="KW-1185">Reference proteome</keyword>
<dbReference type="Pfam" id="PF13450">
    <property type="entry name" value="NAD_binding_8"/>
    <property type="match status" value="1"/>
</dbReference>
<sequence length="523" mass="58304">MSLWRNSAVDGHAAENSSRQAGSITVTTTETPVEHLDVLVVGAGISGIGAGRYLKTSHPAKSFAILEARAASGGTWDLFRYPGIRSDSDLHTFGYEFKPWRDEESIASAPRILHYLRETIAENDLEAHIRFQHKVVGAQWSSEQARWRVDVENPDTGARHQLSARWIFSAGGYYRYDEGFTPHFEGRERFGGPIVHPQHWPEDLDHAGKKVLVIGSGATAVTIVPAMADTASHVTMLQRTPTYVMPVPKKDAVANIAGKLFGPERGYAIARRKNILQQRLIWSFCQRFPKAARKLIRYVNIKALPEGYPVDTHFNPPYDPWDQRLCAVPDGDLFKVIRRGDASVVTDQIETFTERGVRLASGAELEADIIITATGLNVQPFGGVPLVVDGQPVHLPDTIAYKGMMLSGVPNLAFAIGYTNSSWTLKIGLLCEHFCRLLTHMDRYGLDVCRPVPNDPEMPQRPFLDFGAGYIQRAVDQLPKQGDRMPWLTSLSYHSDVKLLRADDVTDPELRFSRVNARVEVAR</sequence>
<keyword evidence="7" id="KW-0503">Monooxygenase</keyword>
<comment type="caution">
    <text evidence="9">The sequence shown here is derived from an EMBL/GenBank/DDBJ whole genome shotgun (WGS) entry which is preliminary data.</text>
</comment>
<dbReference type="GO" id="GO:0004499">
    <property type="term" value="F:N,N-dimethylaniline monooxygenase activity"/>
    <property type="evidence" value="ECO:0007669"/>
    <property type="project" value="InterPro"/>
</dbReference>
<protein>
    <submittedName>
        <fullName evidence="9">Cation diffusion facilitator CzcD-associated flavoprotein CzcO</fullName>
    </submittedName>
</protein>
<dbReference type="InterPro" id="IPR020946">
    <property type="entry name" value="Flavin_mOase-like"/>
</dbReference>
<dbReference type="InterPro" id="IPR051820">
    <property type="entry name" value="FAD-binding_MO"/>
</dbReference>
<dbReference type="Proteomes" id="UP000316184">
    <property type="component" value="Unassembled WGS sequence"/>
</dbReference>
<dbReference type="GO" id="GO:0050661">
    <property type="term" value="F:NADP binding"/>
    <property type="evidence" value="ECO:0007669"/>
    <property type="project" value="InterPro"/>
</dbReference>